<dbReference type="SUPFAM" id="SSF56219">
    <property type="entry name" value="DNase I-like"/>
    <property type="match status" value="1"/>
</dbReference>
<evidence type="ECO:0000256" key="1">
    <source>
        <dbReference type="ARBA" id="ARBA00004613"/>
    </source>
</evidence>
<feature type="compositionally biased region" description="Basic residues" evidence="7">
    <location>
        <begin position="805"/>
        <end position="822"/>
    </location>
</feature>
<feature type="disulfide bond" evidence="6">
    <location>
        <begin position="1007"/>
        <end position="1014"/>
    </location>
</feature>
<evidence type="ECO:0000256" key="2">
    <source>
        <dbReference type="ARBA" id="ARBA00022525"/>
    </source>
</evidence>
<dbReference type="Pfam" id="PF05039">
    <property type="entry name" value="Agouti"/>
    <property type="match status" value="1"/>
</dbReference>
<keyword evidence="2" id="KW-0964">Secreted</keyword>
<dbReference type="PROSITE" id="PS51150">
    <property type="entry name" value="AGOUTI_2"/>
    <property type="match status" value="1"/>
</dbReference>
<dbReference type="AlphaFoldDB" id="A0AA47M3H7"/>
<keyword evidence="4" id="KW-0960">Knottin</keyword>
<dbReference type="PANTHER" id="PTHR36688:SF1">
    <property type="entry name" value="ENDONUCLEASE_EXONUCLEASE_PHOSPHATASE DOMAIN-CONTAINING PROTEIN"/>
    <property type="match status" value="1"/>
</dbReference>
<organism evidence="9 10">
    <name type="scientific">Merluccius polli</name>
    <name type="common">Benguela hake</name>
    <name type="synonym">Merluccius cadenati</name>
    <dbReference type="NCBI Taxonomy" id="89951"/>
    <lineage>
        <taxon>Eukaryota</taxon>
        <taxon>Metazoa</taxon>
        <taxon>Chordata</taxon>
        <taxon>Craniata</taxon>
        <taxon>Vertebrata</taxon>
        <taxon>Euteleostomi</taxon>
        <taxon>Actinopterygii</taxon>
        <taxon>Neopterygii</taxon>
        <taxon>Teleostei</taxon>
        <taxon>Neoteleostei</taxon>
        <taxon>Acanthomorphata</taxon>
        <taxon>Zeiogadaria</taxon>
        <taxon>Gadariae</taxon>
        <taxon>Gadiformes</taxon>
        <taxon>Gadoidei</taxon>
        <taxon>Merlucciidae</taxon>
        <taxon>Merluccius</taxon>
    </lineage>
</organism>
<evidence type="ECO:0000256" key="3">
    <source>
        <dbReference type="ARBA" id="ARBA00022729"/>
    </source>
</evidence>
<feature type="disulfide bond" evidence="6">
    <location>
        <begin position="984"/>
        <end position="999"/>
    </location>
</feature>
<name>A0AA47M3H7_MERPO</name>
<comment type="subcellular location">
    <subcellularLocation>
        <location evidence="1">Secreted</location>
    </subcellularLocation>
</comment>
<sequence>MSSQRPPTTAPALALLQLNVEGLTTAKIDILEQLARSNNVTVITLQETHQENKNILRVPGYTLAGHIANKHHGMATFGRKDMAWSAAGQSPEGAEIEWINTKVQDTTIVNIYKPPPSRLVPSSLPYVPAPAVYAGDFNSHHTDWGYSSSNADGDFLVDWASTVDASLLYDPKEPHTFYSARWNSTTNPDLAFAKWHNNQSLPVRRILDMFPRSHHRPSLITIPSLVQPVQGRDVKRWNFRKANWAGFTKQVNKAVTALPHPCSNNQNDAYDLYCKMLLAAAKNNIPRGVRKAYVPCWDEECEQLLCAHAEAQTSEGRDIASDNLFSRLNEKRRQRWTETVESINFTHSSRRGWQTLNKLTGRSTTPAQCPITANSIASLLLSNGRFPNADKDFTRTTTARVHKLLRAPGCDVNLSSIFTMQEIEQATKRLKTDKAPGIDDIHPDKPSWEAVEEGLSEDMNILSSYLKDWRLKLSVEKTVATMFHLYNREATREINIMVDDARLQTLSFKQHLDSVKGKTTARAALIRRLAGTTWGASTKTLRISTEALVFPAAEYCAPVWSRSPHVQKLDAALNSALRTISGCLRATPTNQLPVLAGIAPAEIRREAATLALARKAQLSESHLLHKVVMETPQRSRLKSRRPFAIQAQELLCRTPADTSKESWVKARWRDQWKAAEPSRLHRYIQDPTDVPGQDLPRKEWNILNRLRTGVGRFGATMQKWGLADSAHCECGDPSQTVEHVLTSCPIYRPPNGDQGLTDLDNDTMDWLAATELKVSPGLSRFLKVYLGCSCGIGKRKEGKETGLKERRRNTERHKNQKKRIKKPTKEQKDITVKRGEEDIHRRYSAGTVSAETQEQSRPASFGEIKSFSTVYHMVRTLSCPGQQTWHQGARTAPQIKMRVWLLLGLMALSSTGCFLVSAHMIPEDRLISQWNATEHPLSPGHVSHSPSIEIVELSKAVKKNKKAKKQRNQNRLSERKKPPPPPDCVPLWGSCKSSSSTCCDVCSFCQCRLFKTVCYCRMGNPRC</sequence>
<evidence type="ECO:0000256" key="6">
    <source>
        <dbReference type="PROSITE-ProRule" id="PRU00494"/>
    </source>
</evidence>
<evidence type="ECO:0000313" key="10">
    <source>
        <dbReference type="Proteomes" id="UP001174136"/>
    </source>
</evidence>
<dbReference type="PROSITE" id="PS60024">
    <property type="entry name" value="AGOUTI_1"/>
    <property type="match status" value="1"/>
</dbReference>
<comment type="caution">
    <text evidence="9">The sequence shown here is derived from an EMBL/GenBank/DDBJ whole genome shotgun (WGS) entry which is preliminary data.</text>
</comment>
<gene>
    <name evidence="9" type="ORF">N1851_031630</name>
</gene>
<dbReference type="PANTHER" id="PTHR36688">
    <property type="entry name" value="ENDO/EXONUCLEASE/PHOSPHATASE DOMAIN-CONTAINING PROTEIN"/>
    <property type="match status" value="1"/>
</dbReference>
<evidence type="ECO:0000256" key="5">
    <source>
        <dbReference type="ARBA" id="ARBA00023157"/>
    </source>
</evidence>
<feature type="region of interest" description="Disordered" evidence="7">
    <location>
        <begin position="957"/>
        <end position="981"/>
    </location>
</feature>
<protein>
    <recommendedName>
        <fullName evidence="8">Agouti domain-containing protein</fullName>
    </recommendedName>
</protein>
<dbReference type="SMART" id="SM00792">
    <property type="entry name" value="Agouti"/>
    <property type="match status" value="1"/>
</dbReference>
<keyword evidence="10" id="KW-1185">Reference proteome</keyword>
<feature type="domain" description="Agouti" evidence="8">
    <location>
        <begin position="984"/>
        <end position="1023"/>
    </location>
</feature>
<feature type="compositionally biased region" description="Polar residues" evidence="7">
    <location>
        <begin position="846"/>
        <end position="858"/>
    </location>
</feature>
<dbReference type="InterPro" id="IPR007733">
    <property type="entry name" value="Agouti"/>
</dbReference>
<evidence type="ECO:0000256" key="4">
    <source>
        <dbReference type="ARBA" id="ARBA00022854"/>
    </source>
</evidence>
<dbReference type="GO" id="GO:0009755">
    <property type="term" value="P:hormone-mediated signaling pathway"/>
    <property type="evidence" value="ECO:0007669"/>
    <property type="project" value="InterPro"/>
</dbReference>
<dbReference type="InterPro" id="IPR036836">
    <property type="entry name" value="Agouti_dom_sf"/>
</dbReference>
<dbReference type="GO" id="GO:0005102">
    <property type="term" value="F:signaling receptor binding"/>
    <property type="evidence" value="ECO:0007669"/>
    <property type="project" value="InterPro"/>
</dbReference>
<dbReference type="InterPro" id="IPR052560">
    <property type="entry name" value="RdDP_mobile_element"/>
</dbReference>
<feature type="compositionally biased region" description="Basic and acidic residues" evidence="7">
    <location>
        <begin position="823"/>
        <end position="841"/>
    </location>
</feature>
<feature type="disulfide bond" evidence="6">
    <location>
        <begin position="991"/>
        <end position="1005"/>
    </location>
</feature>
<feature type="compositionally biased region" description="Basic residues" evidence="7">
    <location>
        <begin position="957"/>
        <end position="968"/>
    </location>
</feature>
<feature type="disulfide bond" evidence="6">
    <location>
        <begin position="1002"/>
        <end position="1023"/>
    </location>
</feature>
<dbReference type="Pfam" id="PF14529">
    <property type="entry name" value="Exo_endo_phos_2"/>
    <property type="match status" value="1"/>
</dbReference>
<dbReference type="GO" id="GO:0005576">
    <property type="term" value="C:extracellular region"/>
    <property type="evidence" value="ECO:0007669"/>
    <property type="project" value="UniProtKB-SubCell"/>
</dbReference>
<dbReference type="InterPro" id="IPR005135">
    <property type="entry name" value="Endo/exonuclease/phosphatase"/>
</dbReference>
<dbReference type="Proteomes" id="UP001174136">
    <property type="component" value="Unassembled WGS sequence"/>
</dbReference>
<reference evidence="9" key="1">
    <citation type="journal article" date="2023" name="Front. Mar. Sci.">
        <title>A new Merluccius polli reference genome to investigate the effects of global change in West African waters.</title>
        <authorList>
            <person name="Mateo J.L."/>
            <person name="Blanco-Fernandez C."/>
            <person name="Garcia-Vazquez E."/>
            <person name="Machado-Schiaffino G."/>
        </authorList>
    </citation>
    <scope>NUCLEOTIDE SEQUENCE</scope>
    <source>
        <strain evidence="9">C29</strain>
        <tissue evidence="9">Fin</tissue>
    </source>
</reference>
<dbReference type="InterPro" id="IPR027300">
    <property type="entry name" value="Agouti_dom"/>
</dbReference>
<dbReference type="GO" id="GO:0003824">
    <property type="term" value="F:catalytic activity"/>
    <property type="evidence" value="ECO:0007669"/>
    <property type="project" value="InterPro"/>
</dbReference>
<evidence type="ECO:0000259" key="8">
    <source>
        <dbReference type="PROSITE" id="PS51150"/>
    </source>
</evidence>
<accession>A0AA47M3H7</accession>
<evidence type="ECO:0000313" key="9">
    <source>
        <dbReference type="EMBL" id="KAK0133003.1"/>
    </source>
</evidence>
<dbReference type="EMBL" id="JAOPHQ010006035">
    <property type="protein sequence ID" value="KAK0133003.1"/>
    <property type="molecule type" value="Genomic_DNA"/>
</dbReference>
<evidence type="ECO:0000256" key="7">
    <source>
        <dbReference type="SAM" id="MobiDB-lite"/>
    </source>
</evidence>
<dbReference type="Gene3D" id="3.60.10.10">
    <property type="entry name" value="Endonuclease/exonuclease/phosphatase"/>
    <property type="match status" value="1"/>
</dbReference>
<keyword evidence="5 6" id="KW-1015">Disulfide bond</keyword>
<feature type="disulfide bond" evidence="6">
    <location>
        <begin position="998"/>
        <end position="1016"/>
    </location>
</feature>
<feature type="region of interest" description="Disordered" evidence="7">
    <location>
        <begin position="796"/>
        <end position="859"/>
    </location>
</feature>
<dbReference type="SUPFAM" id="SSF57055">
    <property type="entry name" value="Agouti-related protein"/>
    <property type="match status" value="1"/>
</dbReference>
<proteinExistence type="predicted"/>
<keyword evidence="3" id="KW-0732">Signal</keyword>
<dbReference type="Gene3D" id="4.10.760.10">
    <property type="entry name" value="Agouti domain"/>
    <property type="match status" value="1"/>
</dbReference>
<dbReference type="InterPro" id="IPR036691">
    <property type="entry name" value="Endo/exonu/phosph_ase_sf"/>
</dbReference>